<dbReference type="OMA" id="CRVTFAQ"/>
<dbReference type="CDD" id="cd07061">
    <property type="entry name" value="HP_HAP_like"/>
    <property type="match status" value="1"/>
</dbReference>
<evidence type="ECO:0000256" key="4">
    <source>
        <dbReference type="ARBA" id="ARBA00012632"/>
    </source>
</evidence>
<dbReference type="InterPro" id="IPR000560">
    <property type="entry name" value="His_Pase_clade-2"/>
</dbReference>
<organism evidence="21 22">
    <name type="scientific">Pyricularia oryzae (strain 70-15 / ATCC MYA-4617 / FGSC 8958)</name>
    <name type="common">Rice blast fungus</name>
    <name type="synonym">Magnaporthe oryzae</name>
    <dbReference type="NCBI Taxonomy" id="242507"/>
    <lineage>
        <taxon>Eukaryota</taxon>
        <taxon>Fungi</taxon>
        <taxon>Dikarya</taxon>
        <taxon>Ascomycota</taxon>
        <taxon>Pezizomycotina</taxon>
        <taxon>Sordariomycetes</taxon>
        <taxon>Sordariomycetidae</taxon>
        <taxon>Magnaporthales</taxon>
        <taxon>Pyriculariaceae</taxon>
        <taxon>Pyricularia</taxon>
    </lineage>
</organism>
<dbReference type="PANTHER" id="PTHR20963:SF24">
    <property type="entry name" value="3-PHYTASE B"/>
    <property type="match status" value="1"/>
</dbReference>
<keyword evidence="20" id="KW-0472">Membrane</keyword>
<evidence type="ECO:0000256" key="7">
    <source>
        <dbReference type="ARBA" id="ARBA00023157"/>
    </source>
</evidence>
<evidence type="ECO:0000256" key="10">
    <source>
        <dbReference type="ARBA" id="ARBA00042300"/>
    </source>
</evidence>
<dbReference type="STRING" id="242507.G4N003"/>
<sequence length="521" mass="57625">MIRIDHSPGRVPPPMGSAYKYTVLAGNTGEAESQTSARRKSFGKSPRTWCLRFVVTMFTLVLLFQLWSALIRATHAVEPGSQGDCDTPDGGFQCNSSISHNWGQYSPFFLAPSEIDASVPSGCEVTFAQILSRHGARDPTASATAAYGETIEQIQSSVTNYGEGFEFIKDYQYTLGADQLSDFGRQEMFNSGVHFYNRYQILARNNTPFFRSDGQQRVVESGQKWTEGFHQALLGDSGRAGGPADEFPYKMVIIPNEDGTNNTLNHNLCTAFENTKLGKEAQKEFMESAMGGITERLNNGLEGANLTTKQAVQIMELCPFETVADPQATLSQFCTLFTQRDWEAYDYLQTLGKWYGYGNGNPLGSTQGVGFVNELIARLLQKPVEDHTNTNSTLDSDPSTFPLDKKLYADFSHDNDMLGIYAALGIYNATAPDSVPKKERRSAQELSGFSSSWAVPFAARMFVEKMTCAGQNEELVRILVNDRVTPLQNCDADSMGRCTLSKFVESLSFARSGGRWDQCFV</sequence>
<keyword evidence="7 19" id="KW-1015">Disulfide bond</keyword>
<comment type="catalytic activity">
    <reaction evidence="11">
        <text>1D-myo-inositol 1,2,5,6-tetrakisphosphate + H2O = 1D-myo-inositol 1,2,6-trisphosphate + phosphate</text>
        <dbReference type="Rhea" id="RHEA:77119"/>
        <dbReference type="ChEBI" id="CHEBI:15377"/>
        <dbReference type="ChEBI" id="CHEBI:43474"/>
        <dbReference type="ChEBI" id="CHEBI:195535"/>
        <dbReference type="ChEBI" id="CHEBI:195537"/>
    </reaction>
    <physiologicalReaction direction="left-to-right" evidence="11">
        <dbReference type="Rhea" id="RHEA:77120"/>
    </physiologicalReaction>
</comment>
<dbReference type="GO" id="GO:0003993">
    <property type="term" value="F:acid phosphatase activity"/>
    <property type="evidence" value="ECO:0007669"/>
    <property type="project" value="TreeGrafter"/>
</dbReference>
<dbReference type="InterPro" id="IPR016274">
    <property type="entry name" value="Histidine_acid_Pase_euk"/>
</dbReference>
<feature type="disulfide bond" evidence="19">
    <location>
        <begin position="269"/>
        <end position="519"/>
    </location>
</feature>
<dbReference type="AlphaFoldDB" id="G4N003"/>
<comment type="subunit">
    <text evidence="3">Monomer.</text>
</comment>
<evidence type="ECO:0000256" key="9">
    <source>
        <dbReference type="ARBA" id="ARBA00041857"/>
    </source>
</evidence>
<evidence type="ECO:0000256" key="2">
    <source>
        <dbReference type="ARBA" id="ARBA00005375"/>
    </source>
</evidence>
<evidence type="ECO:0000256" key="3">
    <source>
        <dbReference type="ARBA" id="ARBA00011245"/>
    </source>
</evidence>
<dbReference type="GO" id="GO:0016158">
    <property type="term" value="F:inositol hexakisphosphate 3-phosphatase activity"/>
    <property type="evidence" value="ECO:0007669"/>
    <property type="project" value="UniProtKB-EC"/>
</dbReference>
<dbReference type="PIRSF" id="PIRSF000894">
    <property type="entry name" value="Acid_phosphatase"/>
    <property type="match status" value="1"/>
</dbReference>
<reference evidence="21 22" key="1">
    <citation type="journal article" date="2005" name="Nature">
        <title>The genome sequence of the rice blast fungus Magnaporthe grisea.</title>
        <authorList>
            <person name="Dean R.A."/>
            <person name="Talbot N.J."/>
            <person name="Ebbole D.J."/>
            <person name="Farman M.L."/>
            <person name="Mitchell T.K."/>
            <person name="Orbach M.J."/>
            <person name="Thon M."/>
            <person name="Kulkarni R."/>
            <person name="Xu J.R."/>
            <person name="Pan H."/>
            <person name="Read N.D."/>
            <person name="Lee Y.H."/>
            <person name="Carbone I."/>
            <person name="Brown D."/>
            <person name="Oh Y.Y."/>
            <person name="Donofrio N."/>
            <person name="Jeong J.S."/>
            <person name="Soanes D.M."/>
            <person name="Djonovic S."/>
            <person name="Kolomiets E."/>
            <person name="Rehmeyer C."/>
            <person name="Li W."/>
            <person name="Harding M."/>
            <person name="Kim S."/>
            <person name="Lebrun M.H."/>
            <person name="Bohnert H."/>
            <person name="Coughlan S."/>
            <person name="Butler J."/>
            <person name="Calvo S."/>
            <person name="Ma L.J."/>
            <person name="Nicol R."/>
            <person name="Purcell S."/>
            <person name="Nusbaum C."/>
            <person name="Galagan J.E."/>
            <person name="Birren B.W."/>
        </authorList>
    </citation>
    <scope>NUCLEOTIDE SEQUENCE [LARGE SCALE GENOMIC DNA]</scope>
    <source>
        <strain evidence="22">70-15 / ATCC MYA-4617 / FGSC 8958</strain>
    </source>
</reference>
<feature type="transmembrane region" description="Helical" evidence="20">
    <location>
        <begin position="49"/>
        <end position="67"/>
    </location>
</feature>
<dbReference type="EC" id="3.1.3.8" evidence="4"/>
<dbReference type="KEGG" id="mgr:MGG_06167"/>
<keyword evidence="6" id="KW-0378">Hydrolase</keyword>
<reference key="2">
    <citation type="submission" date="2011-05" db="EMBL/GenBank/DDBJ databases">
        <title>The Genome Sequence of Magnaporthe oryzae 70-15.</title>
        <authorList>
            <consortium name="The Broad Institute Genome Sequencing Platform"/>
            <person name="Ma L.-J."/>
            <person name="Dead R."/>
            <person name="Young S.K."/>
            <person name="Zeng Q."/>
            <person name="Gargeya S."/>
            <person name="Fitzgerald M."/>
            <person name="Haas B."/>
            <person name="Abouelleil A."/>
            <person name="Alvarado L."/>
            <person name="Arachchi H.M."/>
            <person name="Berlin A."/>
            <person name="Brown A."/>
            <person name="Chapman S.B."/>
            <person name="Chen Z."/>
            <person name="Dunbar C."/>
            <person name="Freedman E."/>
            <person name="Gearin G."/>
            <person name="Gellesch M."/>
            <person name="Goldberg J."/>
            <person name="Griggs A."/>
            <person name="Gujja S."/>
            <person name="Heiman D."/>
            <person name="Howarth C."/>
            <person name="Larson L."/>
            <person name="Lui A."/>
            <person name="MacDonald P.J.P."/>
            <person name="Mehta T."/>
            <person name="Montmayeur A."/>
            <person name="Murphy C."/>
            <person name="Neiman D."/>
            <person name="Pearson M."/>
            <person name="Priest M."/>
            <person name="Roberts A."/>
            <person name="Saif S."/>
            <person name="Shea T."/>
            <person name="Shenoy N."/>
            <person name="Sisk P."/>
            <person name="Stolte C."/>
            <person name="Sykes S."/>
            <person name="Yandava C."/>
            <person name="Wortman J."/>
            <person name="Nusbaum C."/>
            <person name="Birren B."/>
        </authorList>
    </citation>
    <scope>NUCLEOTIDE SEQUENCE</scope>
    <source>
        <strain>70-15</strain>
    </source>
</reference>
<keyword evidence="5" id="KW-0964">Secreted</keyword>
<dbReference type="Gene3D" id="3.40.50.1240">
    <property type="entry name" value="Phosphoglycerate mutase-like"/>
    <property type="match status" value="1"/>
</dbReference>
<dbReference type="VEuPathDB" id="FungiDB:MGG_06167"/>
<feature type="disulfide bond" evidence="19">
    <location>
        <begin position="318"/>
        <end position="334"/>
    </location>
</feature>
<dbReference type="GeneID" id="2684323"/>
<evidence type="ECO:0000256" key="16">
    <source>
        <dbReference type="ARBA" id="ARBA00044106"/>
    </source>
</evidence>
<feature type="active site" description="Proton donor" evidence="18">
    <location>
        <position position="414"/>
    </location>
</feature>
<feature type="disulfide bond" evidence="19">
    <location>
        <begin position="85"/>
        <end position="94"/>
    </location>
</feature>
<dbReference type="OrthoDB" id="6509975at2759"/>
<dbReference type="InterPro" id="IPR033379">
    <property type="entry name" value="Acid_Pase_AS"/>
</dbReference>
<evidence type="ECO:0000256" key="14">
    <source>
        <dbReference type="ARBA" id="ARBA00043748"/>
    </source>
</evidence>
<evidence type="ECO:0000256" key="20">
    <source>
        <dbReference type="SAM" id="Phobius"/>
    </source>
</evidence>
<evidence type="ECO:0000256" key="13">
    <source>
        <dbReference type="ARBA" id="ARBA00043721"/>
    </source>
</evidence>
<keyword evidence="20" id="KW-0812">Transmembrane</keyword>
<dbReference type="PROSITE" id="PS00616">
    <property type="entry name" value="HIS_ACID_PHOSPHAT_1"/>
    <property type="match status" value="1"/>
</dbReference>
<evidence type="ECO:0000256" key="1">
    <source>
        <dbReference type="ARBA" id="ARBA00004613"/>
    </source>
</evidence>
<dbReference type="PANTHER" id="PTHR20963">
    <property type="entry name" value="MULTIPLE INOSITOL POLYPHOSPHATE PHOSPHATASE-RELATED"/>
    <property type="match status" value="1"/>
</dbReference>
<comment type="subcellular location">
    <subcellularLocation>
        <location evidence="1">Secreted</location>
    </subcellularLocation>
</comment>
<dbReference type="Pfam" id="PF00328">
    <property type="entry name" value="His_Phos_2"/>
    <property type="match status" value="1"/>
</dbReference>
<dbReference type="eggNOG" id="KOG1382">
    <property type="taxonomic scope" value="Eukaryota"/>
</dbReference>
<comment type="similarity">
    <text evidence="2">Belongs to the histidine acid phosphatase family.</text>
</comment>
<comment type="catalytic activity">
    <reaction evidence="14">
        <text>1D-myo-inositol 1,2,4,5,6-pentakisphosphate + H2O = 1D-myo-inositol 1,2,5,6-tetrakisphosphate + phosphate</text>
        <dbReference type="Rhea" id="RHEA:77115"/>
        <dbReference type="ChEBI" id="CHEBI:15377"/>
        <dbReference type="ChEBI" id="CHEBI:43474"/>
        <dbReference type="ChEBI" id="CHEBI:57798"/>
        <dbReference type="ChEBI" id="CHEBI:195535"/>
    </reaction>
    <physiologicalReaction direction="left-to-right" evidence="14">
        <dbReference type="Rhea" id="RHEA:77116"/>
    </physiologicalReaction>
</comment>
<comment type="catalytic activity">
    <reaction evidence="13">
        <text>1D-myo-inositol 1,2,6-trisphosphate + H2O = 1D-myo-inositol 1,2-bisphosphate + phosphate</text>
        <dbReference type="Rhea" id="RHEA:77131"/>
        <dbReference type="ChEBI" id="CHEBI:15377"/>
        <dbReference type="ChEBI" id="CHEBI:43474"/>
        <dbReference type="ChEBI" id="CHEBI:195537"/>
        <dbReference type="ChEBI" id="CHEBI:195539"/>
    </reaction>
    <physiologicalReaction direction="left-to-right" evidence="13">
        <dbReference type="Rhea" id="RHEA:77132"/>
    </physiologicalReaction>
</comment>
<dbReference type="InParanoid" id="G4N003"/>
<protein>
    <recommendedName>
        <fullName evidence="16">Phytase A</fullName>
        <ecNumber evidence="4">3.1.3.8</ecNumber>
    </recommendedName>
    <alternativeName>
        <fullName evidence="17">Histidine acid phosphatase phyA</fullName>
    </alternativeName>
    <alternativeName>
        <fullName evidence="10">Myo-inositol hexakisphosphate phosphohydrolase A</fullName>
    </alternativeName>
    <alternativeName>
        <fullName evidence="9">Myo-inositol-hexaphosphate 3-phosphohydrolase A</fullName>
    </alternativeName>
</protein>
<dbReference type="Proteomes" id="UP000009058">
    <property type="component" value="Chromosome 3"/>
</dbReference>
<gene>
    <name evidence="21" type="ORF">MGG_06167</name>
</gene>
<evidence type="ECO:0000256" key="18">
    <source>
        <dbReference type="PIRSR" id="PIRSR000894-1"/>
    </source>
</evidence>
<dbReference type="EMBL" id="CM001233">
    <property type="protein sequence ID" value="EHA52241.1"/>
    <property type="molecule type" value="Genomic_DNA"/>
</dbReference>
<evidence type="ECO:0000313" key="21">
    <source>
        <dbReference type="EMBL" id="EHA52241.1"/>
    </source>
</evidence>
<dbReference type="RefSeq" id="XP_003712048.1">
    <property type="nucleotide sequence ID" value="XM_003712000.1"/>
</dbReference>
<dbReference type="PROSITE" id="PS00778">
    <property type="entry name" value="HIS_ACID_PHOSPHAT_2"/>
    <property type="match status" value="1"/>
</dbReference>
<comment type="catalytic activity">
    <reaction evidence="15">
        <text>1D-myo-inositol hexakisphosphate + H2O = 1D-myo-inositol 1,2,4,5,6-pentakisphosphate + phosphate</text>
        <dbReference type="Rhea" id="RHEA:16989"/>
        <dbReference type="ChEBI" id="CHEBI:15377"/>
        <dbReference type="ChEBI" id="CHEBI:43474"/>
        <dbReference type="ChEBI" id="CHEBI:57798"/>
        <dbReference type="ChEBI" id="CHEBI:58130"/>
        <dbReference type="EC" id="3.1.3.8"/>
    </reaction>
    <physiologicalReaction direction="left-to-right" evidence="15">
        <dbReference type="Rhea" id="RHEA:16990"/>
    </physiologicalReaction>
</comment>
<evidence type="ECO:0000256" key="19">
    <source>
        <dbReference type="PIRSR" id="PIRSR000894-2"/>
    </source>
</evidence>
<dbReference type="HOGENOM" id="CLU_020880_0_0_1"/>
<evidence type="ECO:0000256" key="8">
    <source>
        <dbReference type="ARBA" id="ARBA00023180"/>
    </source>
</evidence>
<evidence type="ECO:0000313" key="22">
    <source>
        <dbReference type="Proteomes" id="UP000009058"/>
    </source>
</evidence>
<keyword evidence="20" id="KW-1133">Transmembrane helix</keyword>
<name>G4N003_PYRO7</name>
<comment type="catalytic activity">
    <reaction evidence="12">
        <text>1D-myo-inositol 1,2-bisphosphate + H2O = 1D-myo-inositol 2-phosphate + phosphate</text>
        <dbReference type="Rhea" id="RHEA:77135"/>
        <dbReference type="ChEBI" id="CHEBI:15377"/>
        <dbReference type="ChEBI" id="CHEBI:43474"/>
        <dbReference type="ChEBI" id="CHEBI:84142"/>
        <dbReference type="ChEBI" id="CHEBI:195539"/>
    </reaction>
    <physiologicalReaction direction="left-to-right" evidence="12">
        <dbReference type="Rhea" id="RHEA:77136"/>
    </physiologicalReaction>
</comment>
<dbReference type="InterPro" id="IPR029033">
    <property type="entry name" value="His_PPase_superfam"/>
</dbReference>
<evidence type="ECO:0000256" key="17">
    <source>
        <dbReference type="ARBA" id="ARBA00044262"/>
    </source>
</evidence>
<feature type="disulfide bond" evidence="19">
    <location>
        <begin position="123"/>
        <end position="468"/>
    </location>
</feature>
<feature type="disulfide bond" evidence="19">
    <location>
        <begin position="490"/>
        <end position="498"/>
    </location>
</feature>
<accession>G4N003</accession>
<evidence type="ECO:0000256" key="12">
    <source>
        <dbReference type="ARBA" id="ARBA00043675"/>
    </source>
</evidence>
<keyword evidence="8" id="KW-0325">Glycoprotein</keyword>
<dbReference type="GO" id="GO:0005576">
    <property type="term" value="C:extracellular region"/>
    <property type="evidence" value="ECO:0007669"/>
    <property type="project" value="UniProtKB-SubCell"/>
</dbReference>
<dbReference type="SMR" id="G4N003"/>
<dbReference type="SUPFAM" id="SSF53254">
    <property type="entry name" value="Phosphoglycerate mutase-like"/>
    <property type="match status" value="1"/>
</dbReference>
<evidence type="ECO:0000256" key="6">
    <source>
        <dbReference type="ARBA" id="ARBA00022801"/>
    </source>
</evidence>
<proteinExistence type="inferred from homology"/>
<keyword evidence="22" id="KW-1185">Reference proteome</keyword>
<evidence type="ECO:0000256" key="5">
    <source>
        <dbReference type="ARBA" id="ARBA00022525"/>
    </source>
</evidence>
<evidence type="ECO:0000256" key="15">
    <source>
        <dbReference type="ARBA" id="ARBA00043788"/>
    </source>
</evidence>
<evidence type="ECO:0000256" key="11">
    <source>
        <dbReference type="ARBA" id="ARBA00043670"/>
    </source>
</evidence>
<feature type="active site" description="Nucleophile" evidence="18">
    <location>
        <position position="134"/>
    </location>
</feature>